<comment type="caution">
    <text evidence="1">The sequence shown here is derived from an EMBL/GenBank/DDBJ whole genome shotgun (WGS) entry which is preliminary data.</text>
</comment>
<dbReference type="Gene3D" id="3.40.50.10490">
    <property type="entry name" value="Glucose-6-phosphate isomerase like protein, domain 1"/>
    <property type="match status" value="1"/>
</dbReference>
<organism evidence="1 2">
    <name type="scientific">Enterococcus faecalis</name>
    <name type="common">Streptococcus faecalis</name>
    <dbReference type="NCBI Taxonomy" id="1351"/>
    <lineage>
        <taxon>Bacteria</taxon>
        <taxon>Bacillati</taxon>
        <taxon>Bacillota</taxon>
        <taxon>Bacilli</taxon>
        <taxon>Lactobacillales</taxon>
        <taxon>Enterococcaceae</taxon>
        <taxon>Enterococcus</taxon>
    </lineage>
</organism>
<evidence type="ECO:0000313" key="2">
    <source>
        <dbReference type="Proteomes" id="UP000254396"/>
    </source>
</evidence>
<name>A0AAX2KXW2_ENTFL</name>
<dbReference type="AlphaFoldDB" id="A0AAX2KXW2"/>
<reference evidence="1 2" key="1">
    <citation type="submission" date="2018-06" db="EMBL/GenBank/DDBJ databases">
        <authorList>
            <consortium name="Pathogen Informatics"/>
            <person name="Doyle S."/>
        </authorList>
    </citation>
    <scope>NUCLEOTIDE SEQUENCE [LARGE SCALE GENOMIC DNA]</scope>
    <source>
        <strain evidence="1 2">NCTC13379</strain>
    </source>
</reference>
<gene>
    <name evidence="1" type="ORF">NCTC13379_03639</name>
</gene>
<dbReference type="Proteomes" id="UP000254396">
    <property type="component" value="Unassembled WGS sequence"/>
</dbReference>
<sequence>MRVGIQAKAVLDPHYQAQVASLLTDRDLVIIFSLSGKTKDTYDSLKMQKIMEQKLAITNYIIHR</sequence>
<dbReference type="InterPro" id="IPR046348">
    <property type="entry name" value="SIS_dom_sf"/>
</dbReference>
<proteinExistence type="predicted"/>
<dbReference type="GO" id="GO:1901135">
    <property type="term" value="P:carbohydrate derivative metabolic process"/>
    <property type="evidence" value="ECO:0007669"/>
    <property type="project" value="InterPro"/>
</dbReference>
<protein>
    <submittedName>
        <fullName evidence="1">DNA-binding transcriptional repressor RpiR</fullName>
    </submittedName>
</protein>
<keyword evidence="1" id="KW-0238">DNA-binding</keyword>
<dbReference type="EMBL" id="UGIX01000007">
    <property type="protein sequence ID" value="STQ83192.1"/>
    <property type="molecule type" value="Genomic_DNA"/>
</dbReference>
<dbReference type="SUPFAM" id="SSF53697">
    <property type="entry name" value="SIS domain"/>
    <property type="match status" value="1"/>
</dbReference>
<dbReference type="GO" id="GO:0097367">
    <property type="term" value="F:carbohydrate derivative binding"/>
    <property type="evidence" value="ECO:0007669"/>
    <property type="project" value="InterPro"/>
</dbReference>
<dbReference type="GO" id="GO:0003677">
    <property type="term" value="F:DNA binding"/>
    <property type="evidence" value="ECO:0007669"/>
    <property type="project" value="UniProtKB-KW"/>
</dbReference>
<accession>A0AAX2KXW2</accession>
<evidence type="ECO:0000313" key="1">
    <source>
        <dbReference type="EMBL" id="STQ83192.1"/>
    </source>
</evidence>